<reference evidence="1 2" key="1">
    <citation type="journal article" date="2006" name="Science">
        <title>The genome of black cottonwood, Populus trichocarpa (Torr. &amp; Gray).</title>
        <authorList>
            <person name="Tuskan G.A."/>
            <person name="Difazio S."/>
            <person name="Jansson S."/>
            <person name="Bohlmann J."/>
            <person name="Grigoriev I."/>
            <person name="Hellsten U."/>
            <person name="Putnam N."/>
            <person name="Ralph S."/>
            <person name="Rombauts S."/>
            <person name="Salamov A."/>
            <person name="Schein J."/>
            <person name="Sterck L."/>
            <person name="Aerts A."/>
            <person name="Bhalerao R.R."/>
            <person name="Bhalerao R.P."/>
            <person name="Blaudez D."/>
            <person name="Boerjan W."/>
            <person name="Brun A."/>
            <person name="Brunner A."/>
            <person name="Busov V."/>
            <person name="Campbell M."/>
            <person name="Carlson J."/>
            <person name="Chalot M."/>
            <person name="Chapman J."/>
            <person name="Chen G.L."/>
            <person name="Cooper D."/>
            <person name="Coutinho P.M."/>
            <person name="Couturier J."/>
            <person name="Covert S."/>
            <person name="Cronk Q."/>
            <person name="Cunningham R."/>
            <person name="Davis J."/>
            <person name="Degroeve S."/>
            <person name="Dejardin A."/>
            <person name="Depamphilis C."/>
            <person name="Detter J."/>
            <person name="Dirks B."/>
            <person name="Dubchak I."/>
            <person name="Duplessis S."/>
            <person name="Ehlting J."/>
            <person name="Ellis B."/>
            <person name="Gendler K."/>
            <person name="Goodstein D."/>
            <person name="Gribskov M."/>
            <person name="Grimwood J."/>
            <person name="Groover A."/>
            <person name="Gunter L."/>
            <person name="Hamberger B."/>
            <person name="Heinze B."/>
            <person name="Helariutta Y."/>
            <person name="Henrissat B."/>
            <person name="Holligan D."/>
            <person name="Holt R."/>
            <person name="Huang W."/>
            <person name="Islam-Faridi N."/>
            <person name="Jones S."/>
            <person name="Jones-Rhoades M."/>
            <person name="Jorgensen R."/>
            <person name="Joshi C."/>
            <person name="Kangasjarvi J."/>
            <person name="Karlsson J."/>
            <person name="Kelleher C."/>
            <person name="Kirkpatrick R."/>
            <person name="Kirst M."/>
            <person name="Kohler A."/>
            <person name="Kalluri U."/>
            <person name="Larimer F."/>
            <person name="Leebens-Mack J."/>
            <person name="Leple J.C."/>
            <person name="Locascio P."/>
            <person name="Lou Y."/>
            <person name="Lucas S."/>
            <person name="Martin F."/>
            <person name="Montanini B."/>
            <person name="Napoli C."/>
            <person name="Nelson D.R."/>
            <person name="Nelson C."/>
            <person name="Nieminen K."/>
            <person name="Nilsson O."/>
            <person name="Pereda V."/>
            <person name="Peter G."/>
            <person name="Philippe R."/>
            <person name="Pilate G."/>
            <person name="Poliakov A."/>
            <person name="Razumovskaya J."/>
            <person name="Richardson P."/>
            <person name="Rinaldi C."/>
            <person name="Ritland K."/>
            <person name="Rouze P."/>
            <person name="Ryaboy D."/>
            <person name="Schmutz J."/>
            <person name="Schrader J."/>
            <person name="Segerman B."/>
            <person name="Shin H."/>
            <person name="Siddiqui A."/>
            <person name="Sterky F."/>
            <person name="Terry A."/>
            <person name="Tsai C.J."/>
            <person name="Uberbacher E."/>
            <person name="Unneberg P."/>
            <person name="Vahala J."/>
            <person name="Wall K."/>
            <person name="Wessler S."/>
            <person name="Yang G."/>
            <person name="Yin T."/>
            <person name="Douglas C."/>
            <person name="Marra M."/>
            <person name="Sandberg G."/>
            <person name="Van de Peer Y."/>
            <person name="Rokhsar D."/>
        </authorList>
    </citation>
    <scope>NUCLEOTIDE SEQUENCE [LARGE SCALE GENOMIC DNA]</scope>
    <source>
        <strain evidence="2">cv. Nisqually</strain>
    </source>
</reference>
<dbReference type="EMBL" id="CM009306">
    <property type="protein sequence ID" value="KAI9379867.1"/>
    <property type="molecule type" value="Genomic_DNA"/>
</dbReference>
<proteinExistence type="predicted"/>
<comment type="caution">
    <text evidence="1">The sequence shown here is derived from an EMBL/GenBank/DDBJ whole genome shotgun (WGS) entry which is preliminary data.</text>
</comment>
<gene>
    <name evidence="1" type="ORF">POPTR_017G153333v4</name>
</gene>
<protein>
    <submittedName>
        <fullName evidence="1">Uncharacterized protein</fullName>
    </submittedName>
</protein>
<evidence type="ECO:0000313" key="2">
    <source>
        <dbReference type="Proteomes" id="UP000006729"/>
    </source>
</evidence>
<organism evidence="1 2">
    <name type="scientific">Populus trichocarpa</name>
    <name type="common">Western balsam poplar</name>
    <name type="synonym">Populus balsamifera subsp. trichocarpa</name>
    <dbReference type="NCBI Taxonomy" id="3694"/>
    <lineage>
        <taxon>Eukaryota</taxon>
        <taxon>Viridiplantae</taxon>
        <taxon>Streptophyta</taxon>
        <taxon>Embryophyta</taxon>
        <taxon>Tracheophyta</taxon>
        <taxon>Spermatophyta</taxon>
        <taxon>Magnoliopsida</taxon>
        <taxon>eudicotyledons</taxon>
        <taxon>Gunneridae</taxon>
        <taxon>Pentapetalae</taxon>
        <taxon>rosids</taxon>
        <taxon>fabids</taxon>
        <taxon>Malpighiales</taxon>
        <taxon>Salicaceae</taxon>
        <taxon>Saliceae</taxon>
        <taxon>Populus</taxon>
    </lineage>
</organism>
<accession>A0ACC0RSH0</accession>
<name>A0ACC0RSH0_POPTR</name>
<evidence type="ECO:0000313" key="1">
    <source>
        <dbReference type="EMBL" id="KAI9379867.1"/>
    </source>
</evidence>
<dbReference type="Proteomes" id="UP000006729">
    <property type="component" value="Chromosome 17"/>
</dbReference>
<sequence length="66" mass="7285">MLKETCKQFVDRVYTSKPDRVAESAISMRRMKSTAPCQQTVVDSSSSSEDDLSLGADHKEAPAHNL</sequence>
<keyword evidence="2" id="KW-1185">Reference proteome</keyword>